<proteinExistence type="predicted"/>
<evidence type="ECO:0000313" key="2">
    <source>
        <dbReference type="WBParaSite" id="PS1159_v2.g19082.t1"/>
    </source>
</evidence>
<sequence>MPPPILQSLLILLLFTIIPNSIEAVKCLDCVGRNCMGNFCEGDYCVLAHYAPRWGTVEWGEPRVVKGCMSGKMLRKDVRSHCETVDDNGEEVFTCFCDNKDYCNGDKAAQKLEIQPIPLLTCVCEGSHCKSSTCFGELCSYVKNHRTKETEQGCVNASVPLVERRSAGACMMPPITGAMHHTVAKSAEDLLFTESCICGTDYCNSEKPEITVKENMKCDAFVRAEVLGNKMVSRNVTCTGEYCFKAKISSEIGHMTSYSTMGCASFIDDAQLAEELNPIGCAKFESENIQVEACLQTDDKRAIGRARANAEVTSPKRKSKAKSGKKPAKMEVSYDDEDEDAGAEEEEKAPRRKSKSKSRTPEREEEKEEEEAPPSKDEAEEEGEEESDTKKEEQEATTQHYIFERPTIAPVPEEDSNITIISVFLLIIVGIVLSGIVYKLELHKRLFRSSYDTVAGG</sequence>
<protein>
    <submittedName>
        <fullName evidence="2">Uncharacterized protein</fullName>
    </submittedName>
</protein>
<dbReference type="Proteomes" id="UP000887580">
    <property type="component" value="Unplaced"/>
</dbReference>
<name>A0AC35FPE5_9BILA</name>
<reference evidence="2" key="1">
    <citation type="submission" date="2022-11" db="UniProtKB">
        <authorList>
            <consortium name="WormBaseParasite"/>
        </authorList>
    </citation>
    <scope>IDENTIFICATION</scope>
</reference>
<dbReference type="WBParaSite" id="PS1159_v2.g19082.t1">
    <property type="protein sequence ID" value="PS1159_v2.g19082.t1"/>
    <property type="gene ID" value="PS1159_v2.g19082"/>
</dbReference>
<accession>A0AC35FPE5</accession>
<organism evidence="1 2">
    <name type="scientific">Panagrolaimus sp. PS1159</name>
    <dbReference type="NCBI Taxonomy" id="55785"/>
    <lineage>
        <taxon>Eukaryota</taxon>
        <taxon>Metazoa</taxon>
        <taxon>Ecdysozoa</taxon>
        <taxon>Nematoda</taxon>
        <taxon>Chromadorea</taxon>
        <taxon>Rhabditida</taxon>
        <taxon>Tylenchina</taxon>
        <taxon>Panagrolaimomorpha</taxon>
        <taxon>Panagrolaimoidea</taxon>
        <taxon>Panagrolaimidae</taxon>
        <taxon>Panagrolaimus</taxon>
    </lineage>
</organism>
<evidence type="ECO:0000313" key="1">
    <source>
        <dbReference type="Proteomes" id="UP000887580"/>
    </source>
</evidence>